<protein>
    <submittedName>
        <fullName evidence="8">RNA polymerase sigma-70 factor, ECF subfamily</fullName>
    </submittedName>
</protein>
<evidence type="ECO:0000259" key="6">
    <source>
        <dbReference type="Pfam" id="PF04542"/>
    </source>
</evidence>
<dbReference type="NCBIfam" id="TIGR02937">
    <property type="entry name" value="sigma70-ECF"/>
    <property type="match status" value="1"/>
</dbReference>
<accession>A0A1T4RCT4</accession>
<feature type="domain" description="RNA polymerase sigma factor 70 region 4 type 2" evidence="7">
    <location>
        <begin position="140"/>
        <end position="190"/>
    </location>
</feature>
<evidence type="ECO:0000259" key="7">
    <source>
        <dbReference type="Pfam" id="PF08281"/>
    </source>
</evidence>
<dbReference type="InterPro" id="IPR014284">
    <property type="entry name" value="RNA_pol_sigma-70_dom"/>
</dbReference>
<dbReference type="CDD" id="cd06171">
    <property type="entry name" value="Sigma70_r4"/>
    <property type="match status" value="1"/>
</dbReference>
<dbReference type="Pfam" id="PF04542">
    <property type="entry name" value="Sigma70_r2"/>
    <property type="match status" value="1"/>
</dbReference>
<comment type="similarity">
    <text evidence="1">Belongs to the sigma-70 factor family. ECF subfamily.</text>
</comment>
<feature type="region of interest" description="Disordered" evidence="5">
    <location>
        <begin position="94"/>
        <end position="129"/>
    </location>
</feature>
<gene>
    <name evidence="8" type="ORF">SAMN02745119_02805</name>
</gene>
<dbReference type="InterPro" id="IPR013324">
    <property type="entry name" value="RNA_pol_sigma_r3/r4-like"/>
</dbReference>
<dbReference type="SUPFAM" id="SSF88946">
    <property type="entry name" value="Sigma2 domain of RNA polymerase sigma factors"/>
    <property type="match status" value="1"/>
</dbReference>
<dbReference type="InterPro" id="IPR039425">
    <property type="entry name" value="RNA_pol_sigma-70-like"/>
</dbReference>
<reference evidence="9" key="1">
    <citation type="submission" date="2017-02" db="EMBL/GenBank/DDBJ databases">
        <authorList>
            <person name="Varghese N."/>
            <person name="Submissions S."/>
        </authorList>
    </citation>
    <scope>NUCLEOTIDE SEQUENCE [LARGE SCALE GENOMIC DNA]</scope>
    <source>
        <strain evidence="9">ATCC BAA-34</strain>
    </source>
</reference>
<evidence type="ECO:0000256" key="4">
    <source>
        <dbReference type="ARBA" id="ARBA00023163"/>
    </source>
</evidence>
<dbReference type="Pfam" id="PF08281">
    <property type="entry name" value="Sigma70_r4_2"/>
    <property type="match status" value="1"/>
</dbReference>
<organism evidence="8 9">
    <name type="scientific">Trichlorobacter thiogenes</name>
    <dbReference type="NCBI Taxonomy" id="115783"/>
    <lineage>
        <taxon>Bacteria</taxon>
        <taxon>Pseudomonadati</taxon>
        <taxon>Thermodesulfobacteriota</taxon>
        <taxon>Desulfuromonadia</taxon>
        <taxon>Geobacterales</taxon>
        <taxon>Geobacteraceae</taxon>
        <taxon>Trichlorobacter</taxon>
    </lineage>
</organism>
<dbReference type="GO" id="GO:0006352">
    <property type="term" value="P:DNA-templated transcription initiation"/>
    <property type="evidence" value="ECO:0007669"/>
    <property type="project" value="InterPro"/>
</dbReference>
<dbReference type="InterPro" id="IPR036388">
    <property type="entry name" value="WH-like_DNA-bd_sf"/>
</dbReference>
<dbReference type="InterPro" id="IPR007627">
    <property type="entry name" value="RNA_pol_sigma70_r2"/>
</dbReference>
<dbReference type="InterPro" id="IPR013249">
    <property type="entry name" value="RNA_pol_sigma70_r4_t2"/>
</dbReference>
<keyword evidence="9" id="KW-1185">Reference proteome</keyword>
<proteinExistence type="inferred from homology"/>
<dbReference type="EMBL" id="FUWR01000019">
    <property type="protein sequence ID" value="SKA13729.1"/>
    <property type="molecule type" value="Genomic_DNA"/>
</dbReference>
<evidence type="ECO:0000256" key="3">
    <source>
        <dbReference type="ARBA" id="ARBA00023082"/>
    </source>
</evidence>
<dbReference type="Gene3D" id="1.10.10.10">
    <property type="entry name" value="Winged helix-like DNA-binding domain superfamily/Winged helix DNA-binding domain"/>
    <property type="match status" value="1"/>
</dbReference>
<evidence type="ECO:0000256" key="1">
    <source>
        <dbReference type="ARBA" id="ARBA00010641"/>
    </source>
</evidence>
<dbReference type="GO" id="GO:0003677">
    <property type="term" value="F:DNA binding"/>
    <property type="evidence" value="ECO:0007669"/>
    <property type="project" value="InterPro"/>
</dbReference>
<keyword evidence="2" id="KW-0805">Transcription regulation</keyword>
<evidence type="ECO:0000313" key="9">
    <source>
        <dbReference type="Proteomes" id="UP000190102"/>
    </source>
</evidence>
<dbReference type="Proteomes" id="UP000190102">
    <property type="component" value="Unassembled WGS sequence"/>
</dbReference>
<evidence type="ECO:0000313" key="8">
    <source>
        <dbReference type="EMBL" id="SKA13729.1"/>
    </source>
</evidence>
<dbReference type="AlphaFoldDB" id="A0A1T4RCT4"/>
<dbReference type="GO" id="GO:0016987">
    <property type="term" value="F:sigma factor activity"/>
    <property type="evidence" value="ECO:0007669"/>
    <property type="project" value="UniProtKB-KW"/>
</dbReference>
<evidence type="ECO:0000256" key="5">
    <source>
        <dbReference type="SAM" id="MobiDB-lite"/>
    </source>
</evidence>
<dbReference type="Gene3D" id="1.10.1740.10">
    <property type="match status" value="1"/>
</dbReference>
<dbReference type="PANTHER" id="PTHR43133:SF51">
    <property type="entry name" value="RNA POLYMERASE SIGMA FACTOR"/>
    <property type="match status" value="1"/>
</dbReference>
<keyword evidence="4" id="KW-0804">Transcription</keyword>
<evidence type="ECO:0000256" key="2">
    <source>
        <dbReference type="ARBA" id="ARBA00023015"/>
    </source>
</evidence>
<dbReference type="OrthoDB" id="8684701at2"/>
<keyword evidence="3" id="KW-0731">Sigma factor</keyword>
<dbReference type="STRING" id="115783.SAMN02745119_02805"/>
<feature type="domain" description="RNA polymerase sigma-70 region 2" evidence="6">
    <location>
        <begin position="33"/>
        <end position="99"/>
    </location>
</feature>
<name>A0A1T4RCT4_9BACT</name>
<dbReference type="InterPro" id="IPR013325">
    <property type="entry name" value="RNA_pol_sigma_r2"/>
</dbReference>
<sequence>MSYPVSASVLDTADELGLLAACRKGDTAAFEQLVLRYQRGLYNVAFRISSNEADAADIVQETFLAAWRKIKEFRGEAKLSTWLTSIAVNQARTRWQQNRQKQGREESLDSSDETGQGRPLQVASDQPSAMEQLERSQLRELLERCIKALDQGFREVLVLRDMREMPYDEVGQALGLREGTVKSRLFRARESVRDCVTKGMAQP</sequence>
<dbReference type="PANTHER" id="PTHR43133">
    <property type="entry name" value="RNA POLYMERASE ECF-TYPE SIGMA FACTO"/>
    <property type="match status" value="1"/>
</dbReference>
<dbReference type="SUPFAM" id="SSF88659">
    <property type="entry name" value="Sigma3 and sigma4 domains of RNA polymerase sigma factors"/>
    <property type="match status" value="1"/>
</dbReference>